<dbReference type="AlphaFoldDB" id="A0A8J5JN04"/>
<keyword evidence="3" id="KW-1185">Reference proteome</keyword>
<protein>
    <submittedName>
        <fullName evidence="2">Putative chitin-binding protein-like 1</fullName>
    </submittedName>
</protein>
<dbReference type="GO" id="GO:0005615">
    <property type="term" value="C:extracellular space"/>
    <property type="evidence" value="ECO:0007669"/>
    <property type="project" value="TreeGrafter"/>
</dbReference>
<name>A0A8J5JN04_HOMAM</name>
<accession>A0A8J5JN04</accession>
<comment type="caution">
    <text evidence="2">The sequence shown here is derived from an EMBL/GenBank/DDBJ whole genome shotgun (WGS) entry which is preliminary data.</text>
</comment>
<dbReference type="Proteomes" id="UP000747542">
    <property type="component" value="Unassembled WGS sequence"/>
</dbReference>
<dbReference type="PANTHER" id="PTHR12236:SF79">
    <property type="entry name" value="CUTICULAR PROTEIN 50CB-RELATED"/>
    <property type="match status" value="1"/>
</dbReference>
<dbReference type="GO" id="GO:0031012">
    <property type="term" value="C:extracellular matrix"/>
    <property type="evidence" value="ECO:0007669"/>
    <property type="project" value="TreeGrafter"/>
</dbReference>
<proteinExistence type="predicted"/>
<keyword evidence="1" id="KW-0193">Cuticle</keyword>
<dbReference type="EMBL" id="JAHLQT010033762">
    <property type="protein sequence ID" value="KAG7159131.1"/>
    <property type="molecule type" value="Genomic_DNA"/>
</dbReference>
<organism evidence="2 3">
    <name type="scientific">Homarus americanus</name>
    <name type="common">American lobster</name>
    <dbReference type="NCBI Taxonomy" id="6706"/>
    <lineage>
        <taxon>Eukaryota</taxon>
        <taxon>Metazoa</taxon>
        <taxon>Ecdysozoa</taxon>
        <taxon>Arthropoda</taxon>
        <taxon>Crustacea</taxon>
        <taxon>Multicrustacea</taxon>
        <taxon>Malacostraca</taxon>
        <taxon>Eumalacostraca</taxon>
        <taxon>Eucarida</taxon>
        <taxon>Decapoda</taxon>
        <taxon>Pleocyemata</taxon>
        <taxon>Astacidea</taxon>
        <taxon>Nephropoidea</taxon>
        <taxon>Nephropidae</taxon>
        <taxon>Homarus</taxon>
    </lineage>
</organism>
<sequence length="58" mass="6564">MVTFPTAHNVPAPTGPAQFNFEWNVKDDYLANDFGHSEGRNGYDTEGHYYMQLPDGRS</sequence>
<dbReference type="GO" id="GO:0042302">
    <property type="term" value="F:structural constituent of cuticle"/>
    <property type="evidence" value="ECO:0007669"/>
    <property type="project" value="UniProtKB-KW"/>
</dbReference>
<reference evidence="2" key="1">
    <citation type="journal article" date="2021" name="Sci. Adv.">
        <title>The American lobster genome reveals insights on longevity, neural, and immune adaptations.</title>
        <authorList>
            <person name="Polinski J.M."/>
            <person name="Zimin A.V."/>
            <person name="Clark K.F."/>
            <person name="Kohn A.B."/>
            <person name="Sadowski N."/>
            <person name="Timp W."/>
            <person name="Ptitsyn A."/>
            <person name="Khanna P."/>
            <person name="Romanova D.Y."/>
            <person name="Williams P."/>
            <person name="Greenwood S.J."/>
            <person name="Moroz L.L."/>
            <person name="Walt D.R."/>
            <person name="Bodnar A.G."/>
        </authorList>
    </citation>
    <scope>NUCLEOTIDE SEQUENCE</scope>
    <source>
        <strain evidence="2">GMGI-L3</strain>
    </source>
</reference>
<dbReference type="InterPro" id="IPR051217">
    <property type="entry name" value="Insect_Cuticle_Struc_Prot"/>
</dbReference>
<evidence type="ECO:0000313" key="3">
    <source>
        <dbReference type="Proteomes" id="UP000747542"/>
    </source>
</evidence>
<evidence type="ECO:0000256" key="1">
    <source>
        <dbReference type="ARBA" id="ARBA00022460"/>
    </source>
</evidence>
<dbReference type="PANTHER" id="PTHR12236">
    <property type="entry name" value="STRUCTURAL CONTITUENT OF CUTICLE"/>
    <property type="match status" value="1"/>
</dbReference>
<gene>
    <name evidence="2" type="ORF">Hamer_G016510</name>
</gene>
<evidence type="ECO:0000313" key="2">
    <source>
        <dbReference type="EMBL" id="KAG7159131.1"/>
    </source>
</evidence>